<keyword evidence="4 6" id="KW-0378">Hydrolase</keyword>
<proteinExistence type="inferred from homology"/>
<dbReference type="EMBL" id="AP027079">
    <property type="protein sequence ID" value="BDU68825.1"/>
    <property type="molecule type" value="Genomic_DNA"/>
</dbReference>
<dbReference type="PRINTS" id="PR00377">
    <property type="entry name" value="IMPHPHTASES"/>
</dbReference>
<evidence type="ECO:0000256" key="6">
    <source>
        <dbReference type="RuleBase" id="RU364068"/>
    </source>
</evidence>
<evidence type="ECO:0000256" key="1">
    <source>
        <dbReference type="ARBA" id="ARBA00001033"/>
    </source>
</evidence>
<dbReference type="InterPro" id="IPR033942">
    <property type="entry name" value="IMPase"/>
</dbReference>
<organism evidence="7 8">
    <name type="scientific">Geothrix oryzae</name>
    <dbReference type="NCBI Taxonomy" id="2927975"/>
    <lineage>
        <taxon>Bacteria</taxon>
        <taxon>Pseudomonadati</taxon>
        <taxon>Acidobacteriota</taxon>
        <taxon>Holophagae</taxon>
        <taxon>Holophagales</taxon>
        <taxon>Holophagaceae</taxon>
        <taxon>Geothrix</taxon>
    </lineage>
</organism>
<evidence type="ECO:0000256" key="2">
    <source>
        <dbReference type="ARBA" id="ARBA00001946"/>
    </source>
</evidence>
<gene>
    <name evidence="7" type="primary">suhB</name>
    <name evidence="7" type="ORF">GETHOR_09260</name>
</gene>
<dbReference type="RefSeq" id="WP_286355461.1">
    <property type="nucleotide sequence ID" value="NZ_AP027079.1"/>
</dbReference>
<keyword evidence="5 6" id="KW-0460">Magnesium</keyword>
<dbReference type="InterPro" id="IPR022337">
    <property type="entry name" value="Inositol_monophosphatase_SuhB"/>
</dbReference>
<accession>A0ABM8DPJ9</accession>
<dbReference type="EC" id="3.1.3.25" evidence="6"/>
<comment type="cofactor">
    <cofactor evidence="2 6">
        <name>Mg(2+)</name>
        <dbReference type="ChEBI" id="CHEBI:18420"/>
    </cofactor>
</comment>
<dbReference type="PANTHER" id="PTHR20854">
    <property type="entry name" value="INOSITOL MONOPHOSPHATASE"/>
    <property type="match status" value="1"/>
</dbReference>
<dbReference type="Gene3D" id="3.40.190.80">
    <property type="match status" value="1"/>
</dbReference>
<keyword evidence="3 6" id="KW-0479">Metal-binding</keyword>
<dbReference type="Proteomes" id="UP001242010">
    <property type="component" value="Chromosome"/>
</dbReference>
<evidence type="ECO:0000256" key="5">
    <source>
        <dbReference type="ARBA" id="ARBA00022842"/>
    </source>
</evidence>
<evidence type="ECO:0000313" key="8">
    <source>
        <dbReference type="Proteomes" id="UP001242010"/>
    </source>
</evidence>
<dbReference type="Pfam" id="PF00459">
    <property type="entry name" value="Inositol_P"/>
    <property type="match status" value="1"/>
</dbReference>
<protein>
    <recommendedName>
        <fullName evidence="6">Inositol-1-monophosphatase</fullName>
        <ecNumber evidence="6">3.1.3.25</ecNumber>
    </recommendedName>
</protein>
<dbReference type="CDD" id="cd01639">
    <property type="entry name" value="IMPase"/>
    <property type="match status" value="1"/>
</dbReference>
<sequence>MHEAQRDACVAAARAGGKILLGYFRRLDPATITEKTKNDVVSAADRDAEAAIRAELHARFPGYGFLGEEGGFTPPEARGGEGPGGPPVAHRWIVDPLDGTLNFVQGFPHWCVSVALWDADGPVVGCVLDPLREDCFLAARGQGATWNGKPMRVSQQAGLDGAFLATGFAFQLGDRWPRFNAALDRVFPRAKGIRRAGSAALDLAHVACGIFDGYFELGLKPWDLAAGALLVQEAGGVLTDWDGGQGWFESGNLVVGTQGVQLELIESLRA</sequence>
<comment type="similarity">
    <text evidence="6">Belongs to the inositol monophosphatase superfamily.</text>
</comment>
<dbReference type="Gene3D" id="3.30.540.10">
    <property type="entry name" value="Fructose-1,6-Bisphosphatase, subunit A, domain 1"/>
    <property type="match status" value="1"/>
</dbReference>
<dbReference type="InterPro" id="IPR000760">
    <property type="entry name" value="Inositol_monophosphatase-like"/>
</dbReference>
<evidence type="ECO:0000256" key="3">
    <source>
        <dbReference type="ARBA" id="ARBA00022723"/>
    </source>
</evidence>
<dbReference type="PANTHER" id="PTHR20854:SF4">
    <property type="entry name" value="INOSITOL-1-MONOPHOSPHATASE-RELATED"/>
    <property type="match status" value="1"/>
</dbReference>
<reference evidence="8" key="1">
    <citation type="journal article" date="2023" name="Int. J. Syst. Evol. Microbiol.">
        <title>Mesoterricola silvestris gen. nov., sp. nov., Mesoterricola sediminis sp. nov., Geothrix oryzae sp. nov., Geothrix edaphica sp. nov., Geothrix rubra sp. nov., and Geothrix limicola sp. nov., six novel members of Acidobacteriota isolated from soils.</title>
        <authorList>
            <person name="Itoh H."/>
            <person name="Sugisawa Y."/>
            <person name="Mise K."/>
            <person name="Xu Z."/>
            <person name="Kuniyasu M."/>
            <person name="Ushijima N."/>
            <person name="Kawano K."/>
            <person name="Kobayashi E."/>
            <person name="Shiratori Y."/>
            <person name="Masuda Y."/>
            <person name="Senoo K."/>
        </authorList>
    </citation>
    <scope>NUCLEOTIDE SEQUENCE [LARGE SCALE GENOMIC DNA]</scope>
    <source>
        <strain evidence="8">Red222</strain>
    </source>
</reference>
<evidence type="ECO:0000256" key="4">
    <source>
        <dbReference type="ARBA" id="ARBA00022801"/>
    </source>
</evidence>
<comment type="catalytic activity">
    <reaction evidence="1 6">
        <text>a myo-inositol phosphate + H2O = myo-inositol + phosphate</text>
        <dbReference type="Rhea" id="RHEA:24056"/>
        <dbReference type="ChEBI" id="CHEBI:15377"/>
        <dbReference type="ChEBI" id="CHEBI:17268"/>
        <dbReference type="ChEBI" id="CHEBI:43474"/>
        <dbReference type="ChEBI" id="CHEBI:84139"/>
        <dbReference type="EC" id="3.1.3.25"/>
    </reaction>
</comment>
<dbReference type="PROSITE" id="PS00630">
    <property type="entry name" value="IMP_2"/>
    <property type="match status" value="1"/>
</dbReference>
<evidence type="ECO:0000313" key="7">
    <source>
        <dbReference type="EMBL" id="BDU68825.1"/>
    </source>
</evidence>
<name>A0ABM8DPJ9_9BACT</name>
<dbReference type="PRINTS" id="PR01959">
    <property type="entry name" value="SBIMPHPHTASE"/>
</dbReference>
<keyword evidence="8" id="KW-1185">Reference proteome</keyword>
<dbReference type="InterPro" id="IPR020550">
    <property type="entry name" value="Inositol_monophosphatase_CS"/>
</dbReference>
<dbReference type="SUPFAM" id="SSF56655">
    <property type="entry name" value="Carbohydrate phosphatase"/>
    <property type="match status" value="1"/>
</dbReference>